<evidence type="ECO:0008006" key="5">
    <source>
        <dbReference type="Google" id="ProtNLM"/>
    </source>
</evidence>
<protein>
    <recommendedName>
        <fullName evidence="5">RNase H type-1 domain-containing protein</fullName>
    </recommendedName>
</protein>
<dbReference type="PANTHER" id="PTHR33332">
    <property type="entry name" value="REVERSE TRANSCRIPTASE DOMAIN-CONTAINING PROTEIN"/>
    <property type="match status" value="1"/>
</dbReference>
<dbReference type="CDD" id="cd09276">
    <property type="entry name" value="Rnase_HI_RT_non_LTR"/>
    <property type="match status" value="1"/>
</dbReference>
<dbReference type="InterPro" id="IPR043502">
    <property type="entry name" value="DNA/RNA_pol_sf"/>
</dbReference>
<dbReference type="Ensembl" id="ENSSLUT00000009715.1">
    <property type="protein sequence ID" value="ENSSLUP00000009417.1"/>
    <property type="gene ID" value="ENSSLUG00000004433.1"/>
</dbReference>
<feature type="domain" description="RNase H type-1" evidence="2">
    <location>
        <begin position="173"/>
        <end position="306"/>
    </location>
</feature>
<dbReference type="AlphaFoldDB" id="A0A8D0CT46"/>
<dbReference type="SUPFAM" id="SSF53098">
    <property type="entry name" value="Ribonuclease H-like"/>
    <property type="match status" value="1"/>
</dbReference>
<sequence length="319" mass="35956">MLWKEGLLIKLKSLGIGGRVYNWVLNFLCERKIQVRVGAEYSSVYEVENGTPQGSVCSPLLFNIMINDVFCHVDQGVGRSLYADDGALWIRGRNVAFVNKKVQDAVAQVEGWTNRWGFRLSVAKTQVICFSRRRKMAPMTVKLYGQTLEQELKNKSELLPVWRIVQNYVKKNLSDSVFIFTDGSKDPEKGCVGAAVYIPVNDTSIKKRLSDHLSVYTTELMAVLLALQWIEEKGLPKTVIASDSFSALSSIRTGRSSSRTDIINEIFIVLYRMKIKGLFTTFIWVPAHAGVEGNEKVDILAKQPISCEDRGGKEMSYRK</sequence>
<dbReference type="GO" id="GO:0003676">
    <property type="term" value="F:nucleic acid binding"/>
    <property type="evidence" value="ECO:0007669"/>
    <property type="project" value="InterPro"/>
</dbReference>
<dbReference type="Proteomes" id="UP000694568">
    <property type="component" value="Unplaced"/>
</dbReference>
<dbReference type="PROSITE" id="PS50878">
    <property type="entry name" value="RT_POL"/>
    <property type="match status" value="1"/>
</dbReference>
<feature type="domain" description="Reverse transcriptase" evidence="1">
    <location>
        <begin position="1"/>
        <end position="148"/>
    </location>
</feature>
<dbReference type="GO" id="GO:0006259">
    <property type="term" value="P:DNA metabolic process"/>
    <property type="evidence" value="ECO:0007669"/>
    <property type="project" value="UniProtKB-ARBA"/>
</dbReference>
<evidence type="ECO:0000259" key="2">
    <source>
        <dbReference type="PROSITE" id="PS50879"/>
    </source>
</evidence>
<keyword evidence="4" id="KW-1185">Reference proteome</keyword>
<evidence type="ECO:0000259" key="1">
    <source>
        <dbReference type="PROSITE" id="PS50878"/>
    </source>
</evidence>
<dbReference type="InterPro" id="IPR012337">
    <property type="entry name" value="RNaseH-like_sf"/>
</dbReference>
<evidence type="ECO:0000313" key="4">
    <source>
        <dbReference type="Proteomes" id="UP000694568"/>
    </source>
</evidence>
<evidence type="ECO:0000313" key="3">
    <source>
        <dbReference type="Ensembl" id="ENSSLUP00000009417.1"/>
    </source>
</evidence>
<reference evidence="3" key="2">
    <citation type="submission" date="2025-09" db="UniProtKB">
        <authorList>
            <consortium name="Ensembl"/>
        </authorList>
    </citation>
    <scope>IDENTIFICATION</scope>
</reference>
<reference evidence="3" key="1">
    <citation type="submission" date="2025-08" db="UniProtKB">
        <authorList>
            <consortium name="Ensembl"/>
        </authorList>
    </citation>
    <scope>IDENTIFICATION</scope>
</reference>
<proteinExistence type="predicted"/>
<dbReference type="InterPro" id="IPR036397">
    <property type="entry name" value="RNaseH_sf"/>
</dbReference>
<dbReference type="Pfam" id="PF00075">
    <property type="entry name" value="RNase_H"/>
    <property type="match status" value="1"/>
</dbReference>
<dbReference type="GeneTree" id="ENSGT01060000248530"/>
<dbReference type="PROSITE" id="PS50879">
    <property type="entry name" value="RNASE_H_1"/>
    <property type="match status" value="1"/>
</dbReference>
<name>A0A8D0CT46_SANLU</name>
<dbReference type="InterPro" id="IPR002156">
    <property type="entry name" value="RNaseH_domain"/>
</dbReference>
<dbReference type="InterPro" id="IPR000477">
    <property type="entry name" value="RT_dom"/>
</dbReference>
<dbReference type="Pfam" id="PF00078">
    <property type="entry name" value="RVT_1"/>
    <property type="match status" value="1"/>
</dbReference>
<accession>A0A8D0CT46</accession>
<dbReference type="GO" id="GO:0004523">
    <property type="term" value="F:RNA-DNA hybrid ribonuclease activity"/>
    <property type="evidence" value="ECO:0007669"/>
    <property type="project" value="InterPro"/>
</dbReference>
<dbReference type="Gene3D" id="3.30.420.10">
    <property type="entry name" value="Ribonuclease H-like superfamily/Ribonuclease H"/>
    <property type="match status" value="1"/>
</dbReference>
<organism evidence="3 4">
    <name type="scientific">Sander lucioperca</name>
    <name type="common">Pike-perch</name>
    <name type="synonym">Perca lucioperca</name>
    <dbReference type="NCBI Taxonomy" id="283035"/>
    <lineage>
        <taxon>Eukaryota</taxon>
        <taxon>Metazoa</taxon>
        <taxon>Chordata</taxon>
        <taxon>Craniata</taxon>
        <taxon>Vertebrata</taxon>
        <taxon>Euteleostomi</taxon>
        <taxon>Actinopterygii</taxon>
        <taxon>Neopterygii</taxon>
        <taxon>Teleostei</taxon>
        <taxon>Neoteleostei</taxon>
        <taxon>Acanthomorphata</taxon>
        <taxon>Eupercaria</taxon>
        <taxon>Perciformes</taxon>
        <taxon>Percoidei</taxon>
        <taxon>Percidae</taxon>
        <taxon>Luciopercinae</taxon>
        <taxon>Sander</taxon>
    </lineage>
</organism>
<dbReference type="SUPFAM" id="SSF56672">
    <property type="entry name" value="DNA/RNA polymerases"/>
    <property type="match status" value="1"/>
</dbReference>